<dbReference type="GeneID" id="66892560"/>
<gene>
    <name evidence="2" type="primary">ppsR1</name>
    <name evidence="3" type="synonym">ppsR</name>
    <name evidence="2" type="ordered locus">RPA1529</name>
    <name evidence="3" type="ORF">TX73_007865</name>
</gene>
<dbReference type="EMBL" id="BX572597">
    <property type="protein sequence ID" value="CAE26971.1"/>
    <property type="molecule type" value="Genomic_DNA"/>
</dbReference>
<evidence type="ECO:0000313" key="2">
    <source>
        <dbReference type="EMBL" id="CAE26971.1"/>
    </source>
</evidence>
<dbReference type="PhylomeDB" id="Q6N9L3"/>
<dbReference type="Gene3D" id="1.10.10.60">
    <property type="entry name" value="Homeodomain-like"/>
    <property type="match status" value="1"/>
</dbReference>
<dbReference type="SUPFAM" id="SSF46689">
    <property type="entry name" value="Homeodomain-like"/>
    <property type="match status" value="1"/>
</dbReference>
<dbReference type="Pfam" id="PF00989">
    <property type="entry name" value="PAS"/>
    <property type="match status" value="1"/>
</dbReference>
<dbReference type="GO" id="GO:0043565">
    <property type="term" value="F:sequence-specific DNA binding"/>
    <property type="evidence" value="ECO:0007669"/>
    <property type="project" value="InterPro"/>
</dbReference>
<dbReference type="InterPro" id="IPR035965">
    <property type="entry name" value="PAS-like_dom_sf"/>
</dbReference>
<dbReference type="eggNOG" id="COG2204">
    <property type="taxonomic scope" value="Bacteria"/>
</dbReference>
<dbReference type="HOGENOM" id="CLU_562490_0_0_5"/>
<dbReference type="GO" id="GO:0006355">
    <property type="term" value="P:regulation of DNA-templated transcription"/>
    <property type="evidence" value="ECO:0007669"/>
    <property type="project" value="InterPro"/>
</dbReference>
<feature type="domain" description="PAS" evidence="1">
    <location>
        <begin position="162"/>
        <end position="229"/>
    </location>
</feature>
<dbReference type="EMBL" id="CP116810">
    <property type="protein sequence ID" value="WCL91670.1"/>
    <property type="molecule type" value="Genomic_DNA"/>
</dbReference>
<dbReference type="InterPro" id="IPR009057">
    <property type="entry name" value="Homeodomain-like_sf"/>
</dbReference>
<dbReference type="SUPFAM" id="SSF55785">
    <property type="entry name" value="PYP-like sensor domain (PAS domain)"/>
    <property type="match status" value="2"/>
</dbReference>
<proteinExistence type="predicted"/>
<reference evidence="2 4" key="2">
    <citation type="journal article" date="2004" name="Nat. Biotechnol.">
        <title>Complete genome sequence of the metabolically versatile photosynthetic bacterium Rhodopseudomonas palustris.</title>
        <authorList>
            <person name="Larimer F.W."/>
            <person name="Chain P."/>
            <person name="Hauser L."/>
            <person name="Lamerdin J."/>
            <person name="Malfatti S."/>
            <person name="Do L."/>
            <person name="Land M.L."/>
            <person name="Pelletier D.A."/>
            <person name="Beatty J.T."/>
            <person name="Lang A.S."/>
            <person name="Tabita F.R."/>
            <person name="Gibson J.L."/>
            <person name="Hanson T.E."/>
            <person name="Bobst C."/>
            <person name="Torres J.L."/>
            <person name="Peres C."/>
            <person name="Harrison F.H."/>
            <person name="Gibson J."/>
            <person name="Harwood C.S."/>
        </authorList>
    </citation>
    <scope>NUCLEOTIDE SEQUENCE [LARGE SCALE GENOMIC DNA]</scope>
    <source>
        <strain evidence="4">ATCC BAA-98 / CGA009</strain>
        <strain evidence="2">CGA009</strain>
    </source>
</reference>
<dbReference type="PRINTS" id="PR01590">
    <property type="entry name" value="HTHFIS"/>
</dbReference>
<protein>
    <submittedName>
        <fullName evidence="2 3">Transcriptional regulator PpsR</fullName>
    </submittedName>
</protein>
<dbReference type="STRING" id="258594.RPA1529"/>
<evidence type="ECO:0000259" key="1">
    <source>
        <dbReference type="SMART" id="SM00091"/>
    </source>
</evidence>
<dbReference type="KEGG" id="rpa:TX73_007865"/>
<sequence length="484" mass="52585">MLEDICPGASVQISEGVAGDLGAQSAAKLIAAATDVALVVDPQGVIRDVAFTREELAHELDGQSRWLGARLVDIVTSDTQPKIRELLLDATVRDAPTWRQVNHPSPNGEDIPVLYSAINFGRDDRLLVVGRDLRQLAMMQQRLINAQQSMERDYIRLRHAETRYRLLFQVSSEAVMIVDAASELIVDANPATLALFDTSAPEALNAPVIGFVDGADQQTVLNLFADVRSTGRDGRARIKLADGRRECELSASLFRQENASLYLVRLASHGAPPEAGSAKTASLLLNYFESAADAVVITQYDGRVVRANLAFLEMAQLGSAEQARGELLDRWLGRTGVDLSVALANLRQSGTIKLFATVLRGEYGAVAEVEVSAVALKDSDDKPCFGFAIRNVEKRLTTAATSKRELPRSVAQLTELIGRVPLRDLVRETTDVIEKLSIEAALELTGDNRASAADMLGLSRQSLYVKLRRYGLAEHAPEGDGADE</sequence>
<keyword evidence="4" id="KW-1185">Reference proteome</keyword>
<reference evidence="3" key="1">
    <citation type="submission" date="2003-07" db="EMBL/GenBank/DDBJ databases">
        <authorList>
            <consortium name="Rhodopseudomonas genome consortium"/>
            <person name="Larimer F."/>
            <person name="Harwood C."/>
        </authorList>
    </citation>
    <scope>NUCLEOTIDE SEQUENCE</scope>
    <source>
        <strain evidence="3">CGA009</strain>
    </source>
</reference>
<name>Q6N9L3_RHOPA</name>
<dbReference type="InterPro" id="IPR013767">
    <property type="entry name" value="PAS_fold"/>
</dbReference>
<dbReference type="InterPro" id="IPR011785">
    <property type="entry name" value="Tscrpt_reg_PpsR-CrtJ"/>
</dbReference>
<dbReference type="InterPro" id="IPR002197">
    <property type="entry name" value="HTH_Fis"/>
</dbReference>
<accession>Q6N9L3</accession>
<dbReference type="NCBIfam" id="TIGR02040">
    <property type="entry name" value="PpsR-CrtJ"/>
    <property type="match status" value="1"/>
</dbReference>
<dbReference type="Gene3D" id="3.30.450.20">
    <property type="entry name" value="PAS domain"/>
    <property type="match status" value="3"/>
</dbReference>
<evidence type="ECO:0000313" key="4">
    <source>
        <dbReference type="Proteomes" id="UP000001426"/>
    </source>
</evidence>
<dbReference type="AlphaFoldDB" id="Q6N9L3"/>
<dbReference type="RefSeq" id="WP_011157090.1">
    <property type="nucleotide sequence ID" value="NZ_CP116810.1"/>
</dbReference>
<evidence type="ECO:0000313" key="3">
    <source>
        <dbReference type="EMBL" id="WCL91670.1"/>
    </source>
</evidence>
<dbReference type="InterPro" id="IPR000014">
    <property type="entry name" value="PAS"/>
</dbReference>
<dbReference type="Pfam" id="PF02954">
    <property type="entry name" value="HTH_8"/>
    <property type="match status" value="1"/>
</dbReference>
<dbReference type="Pfam" id="PF13188">
    <property type="entry name" value="PAS_8"/>
    <property type="match status" value="1"/>
</dbReference>
<feature type="domain" description="PAS" evidence="1">
    <location>
        <begin position="282"/>
        <end position="348"/>
    </location>
</feature>
<organism evidence="2">
    <name type="scientific">Rhodopseudomonas palustris (strain ATCC BAA-98 / CGA009)</name>
    <dbReference type="NCBI Taxonomy" id="258594"/>
    <lineage>
        <taxon>Bacteria</taxon>
        <taxon>Pseudomonadati</taxon>
        <taxon>Pseudomonadota</taxon>
        <taxon>Alphaproteobacteria</taxon>
        <taxon>Hyphomicrobiales</taxon>
        <taxon>Nitrobacteraceae</taxon>
        <taxon>Rhodopseudomonas</taxon>
    </lineage>
</organism>
<dbReference type="Proteomes" id="UP000001426">
    <property type="component" value="Chromosome"/>
</dbReference>
<reference evidence="3" key="3">
    <citation type="submission" date="2022-12" db="EMBL/GenBank/DDBJ databases">
        <title>Complete genome sequence of Rhodopseudomonas palustris CGA0092 and corrections to the R. palustris CGA009 genome sequence.</title>
        <authorList>
            <person name="Mazny B.R."/>
            <person name="Sheff O.F."/>
            <person name="LaSarre B."/>
            <person name="McKinlay A."/>
            <person name="McKinlay J.B."/>
        </authorList>
    </citation>
    <scope>NUCLEOTIDE SEQUENCE</scope>
    <source>
        <strain evidence="3">CGA009</strain>
    </source>
</reference>
<dbReference type="CDD" id="cd00130">
    <property type="entry name" value="PAS"/>
    <property type="match status" value="1"/>
</dbReference>
<dbReference type="Gene3D" id="1.20.5.430">
    <property type="match status" value="1"/>
</dbReference>
<dbReference type="SMART" id="SM00091">
    <property type="entry name" value="PAS"/>
    <property type="match status" value="2"/>
</dbReference>